<keyword evidence="2" id="KW-1185">Reference proteome</keyword>
<dbReference type="Proteomes" id="UP001165085">
    <property type="component" value="Unassembled WGS sequence"/>
</dbReference>
<proteinExistence type="predicted"/>
<accession>A0A9W7BMQ2</accession>
<comment type="caution">
    <text evidence="1">The sequence shown here is derived from an EMBL/GenBank/DDBJ whole genome shotgun (WGS) entry which is preliminary data.</text>
</comment>
<organism evidence="1 2">
    <name type="scientific">Triparma strigata</name>
    <dbReference type="NCBI Taxonomy" id="1606541"/>
    <lineage>
        <taxon>Eukaryota</taxon>
        <taxon>Sar</taxon>
        <taxon>Stramenopiles</taxon>
        <taxon>Ochrophyta</taxon>
        <taxon>Bolidophyceae</taxon>
        <taxon>Parmales</taxon>
        <taxon>Triparmaceae</taxon>
        <taxon>Triparma</taxon>
    </lineage>
</organism>
<dbReference type="EMBL" id="BRXY01000409">
    <property type="protein sequence ID" value="GMH93201.1"/>
    <property type="molecule type" value="Genomic_DNA"/>
</dbReference>
<dbReference type="AlphaFoldDB" id="A0A9W7BMQ2"/>
<reference evidence="2" key="1">
    <citation type="journal article" date="2023" name="Commun. Biol.">
        <title>Genome analysis of Parmales, the sister group of diatoms, reveals the evolutionary specialization of diatoms from phago-mixotrophs to photoautotrophs.</title>
        <authorList>
            <person name="Ban H."/>
            <person name="Sato S."/>
            <person name="Yoshikawa S."/>
            <person name="Yamada K."/>
            <person name="Nakamura Y."/>
            <person name="Ichinomiya M."/>
            <person name="Sato N."/>
            <person name="Blanc-Mathieu R."/>
            <person name="Endo H."/>
            <person name="Kuwata A."/>
            <person name="Ogata H."/>
        </authorList>
    </citation>
    <scope>NUCLEOTIDE SEQUENCE [LARGE SCALE GENOMIC DNA]</scope>
    <source>
        <strain evidence="2">NIES 3701</strain>
    </source>
</reference>
<protein>
    <submittedName>
        <fullName evidence="1">Uncharacterized protein</fullName>
    </submittedName>
</protein>
<name>A0A9W7BMQ2_9STRA</name>
<dbReference type="OrthoDB" id="10456657at2759"/>
<gene>
    <name evidence="1" type="ORF">TrST_g7306</name>
</gene>
<sequence length="179" mass="20516">MEKIIEDFKKLYPDYNMGDRLSDFEGALAQFNDHYFKHYRSSTSPTPVVFPNCASDEAWNVVQREEKIKQMFTGARRRHQEMQRVDSTLGDFVLTPEKIRQLLDATPVCPITKLPFRCVVGDGASHPHNESPSIDKIVPHLGYVETNCKIVSFKGNMLKGMMTREYYTNLGNYMTSVGL</sequence>
<evidence type="ECO:0000313" key="1">
    <source>
        <dbReference type="EMBL" id="GMH93201.1"/>
    </source>
</evidence>
<evidence type="ECO:0000313" key="2">
    <source>
        <dbReference type="Proteomes" id="UP001165085"/>
    </source>
</evidence>